<dbReference type="Gene3D" id="3.40.630.30">
    <property type="match status" value="1"/>
</dbReference>
<keyword evidence="2" id="KW-0012">Acyltransferase</keyword>
<dbReference type="Proteomes" id="UP000601361">
    <property type="component" value="Unassembled WGS sequence"/>
</dbReference>
<comment type="caution">
    <text evidence="4">The sequence shown here is derived from an EMBL/GenBank/DDBJ whole genome shotgun (WGS) entry which is preliminary data.</text>
</comment>
<name>A0ABQ1X0G3_9BACT</name>
<sequence>MPASTTLTAATETDLPDLLRLVNRAYRGEASRQGWTTEAHLLDGQRTDLEDLRELLRAPGATFLLARNPEGELLGSVYLQHQSPDLYLGMLFVEPAQQAQGLGKLLLAAAENHARQLSCTGILISVISVRAELLAWYERHGFRRTGETAAFPTDTRFGIPRQKLGLLLLRKVLGEE</sequence>
<evidence type="ECO:0000256" key="2">
    <source>
        <dbReference type="ARBA" id="ARBA00023315"/>
    </source>
</evidence>
<proteinExistence type="predicted"/>
<dbReference type="InterPro" id="IPR050832">
    <property type="entry name" value="Bact_Acetyltransf"/>
</dbReference>
<gene>
    <name evidence="4" type="ORF">GCM10011378_27820</name>
</gene>
<dbReference type="PROSITE" id="PS51186">
    <property type="entry name" value="GNAT"/>
    <property type="match status" value="1"/>
</dbReference>
<feature type="domain" description="N-acetyltransferase" evidence="3">
    <location>
        <begin position="5"/>
        <end position="162"/>
    </location>
</feature>
<evidence type="ECO:0000313" key="4">
    <source>
        <dbReference type="EMBL" id="GGG50130.1"/>
    </source>
</evidence>
<dbReference type="Pfam" id="PF13673">
    <property type="entry name" value="Acetyltransf_10"/>
    <property type="match status" value="1"/>
</dbReference>
<dbReference type="EMBL" id="BMGS01000007">
    <property type="protein sequence ID" value="GGG50130.1"/>
    <property type="molecule type" value="Genomic_DNA"/>
</dbReference>
<dbReference type="InterPro" id="IPR000182">
    <property type="entry name" value="GNAT_dom"/>
</dbReference>
<evidence type="ECO:0000256" key="1">
    <source>
        <dbReference type="ARBA" id="ARBA00022679"/>
    </source>
</evidence>
<keyword evidence="1" id="KW-0808">Transferase</keyword>
<evidence type="ECO:0000259" key="3">
    <source>
        <dbReference type="PROSITE" id="PS51186"/>
    </source>
</evidence>
<protein>
    <submittedName>
        <fullName evidence="4">N-acetyltransferase</fullName>
    </submittedName>
</protein>
<reference evidence="5" key="1">
    <citation type="journal article" date="2019" name="Int. J. Syst. Evol. Microbiol.">
        <title>The Global Catalogue of Microorganisms (GCM) 10K type strain sequencing project: providing services to taxonomists for standard genome sequencing and annotation.</title>
        <authorList>
            <consortium name="The Broad Institute Genomics Platform"/>
            <consortium name="The Broad Institute Genome Sequencing Center for Infectious Disease"/>
            <person name="Wu L."/>
            <person name="Ma J."/>
        </authorList>
    </citation>
    <scope>NUCLEOTIDE SEQUENCE [LARGE SCALE GENOMIC DNA]</scope>
    <source>
        <strain evidence="5">CGMCC 1.12990</strain>
    </source>
</reference>
<dbReference type="InterPro" id="IPR016181">
    <property type="entry name" value="Acyl_CoA_acyltransferase"/>
</dbReference>
<dbReference type="PANTHER" id="PTHR43877:SF2">
    <property type="entry name" value="AMINOALKYLPHOSPHONATE N-ACETYLTRANSFERASE-RELATED"/>
    <property type="match status" value="1"/>
</dbReference>
<dbReference type="SUPFAM" id="SSF55729">
    <property type="entry name" value="Acyl-CoA N-acyltransferases (Nat)"/>
    <property type="match status" value="1"/>
</dbReference>
<keyword evidence="5" id="KW-1185">Reference proteome</keyword>
<accession>A0ABQ1X0G3</accession>
<organism evidence="4 5">
    <name type="scientific">Hymenobacter glacieicola</name>
    <dbReference type="NCBI Taxonomy" id="1562124"/>
    <lineage>
        <taxon>Bacteria</taxon>
        <taxon>Pseudomonadati</taxon>
        <taxon>Bacteroidota</taxon>
        <taxon>Cytophagia</taxon>
        <taxon>Cytophagales</taxon>
        <taxon>Hymenobacteraceae</taxon>
        <taxon>Hymenobacter</taxon>
    </lineage>
</organism>
<evidence type="ECO:0000313" key="5">
    <source>
        <dbReference type="Proteomes" id="UP000601361"/>
    </source>
</evidence>
<dbReference type="CDD" id="cd04301">
    <property type="entry name" value="NAT_SF"/>
    <property type="match status" value="1"/>
</dbReference>
<dbReference type="RefSeq" id="WP_188558462.1">
    <property type="nucleotide sequence ID" value="NZ_BMGS01000007.1"/>
</dbReference>
<dbReference type="PANTHER" id="PTHR43877">
    <property type="entry name" value="AMINOALKYLPHOSPHONATE N-ACETYLTRANSFERASE-RELATED-RELATED"/>
    <property type="match status" value="1"/>
</dbReference>